<gene>
    <name evidence="1" type="ORF">ARTHRO_60500</name>
</gene>
<accession>A0A9P1KK74</accession>
<dbReference type="EMBL" id="FO818640">
    <property type="protein sequence ID" value="CDM97899.1"/>
    <property type="molecule type" value="Genomic_DNA"/>
</dbReference>
<sequence length="92" mass="10317">MLVHPSLPPLHHLPDSLPLDGAVRIELESGVPIFRASATVQNRIVMLLEKQQLEALTELEEQELDAYEEIDDYLSFVNRTIRNLAVAPNSQG</sequence>
<protein>
    <submittedName>
        <fullName evidence="1">Uncharacterized protein</fullName>
    </submittedName>
</protein>
<proteinExistence type="predicted"/>
<evidence type="ECO:0000313" key="1">
    <source>
        <dbReference type="EMBL" id="CDM97899.1"/>
    </source>
</evidence>
<dbReference type="Proteomes" id="UP000032946">
    <property type="component" value="Chromosome"/>
</dbReference>
<keyword evidence="2" id="KW-1185">Reference proteome</keyword>
<reference evidence="1 2" key="1">
    <citation type="submission" date="2014-02" db="EMBL/GenBank/DDBJ databases">
        <authorList>
            <person name="Genoscope - CEA"/>
        </authorList>
    </citation>
    <scope>NUCLEOTIDE SEQUENCE [LARGE SCALE GENOMIC DNA]</scope>
    <source>
        <strain evidence="1 2">PCC 8005</strain>
    </source>
</reference>
<evidence type="ECO:0000313" key="2">
    <source>
        <dbReference type="Proteomes" id="UP000032946"/>
    </source>
</evidence>
<dbReference type="RefSeq" id="WP_006623199.1">
    <property type="nucleotide sequence ID" value="NZ_FO818640.1"/>
</dbReference>
<dbReference type="AlphaFoldDB" id="A0A9P1KK74"/>
<organism evidence="1 2">
    <name type="scientific">Limnospira indica PCC 8005</name>
    <dbReference type="NCBI Taxonomy" id="376219"/>
    <lineage>
        <taxon>Bacteria</taxon>
        <taxon>Bacillati</taxon>
        <taxon>Cyanobacteriota</taxon>
        <taxon>Cyanophyceae</taxon>
        <taxon>Oscillatoriophycideae</taxon>
        <taxon>Oscillatoriales</taxon>
        <taxon>Sirenicapillariaceae</taxon>
        <taxon>Limnospira</taxon>
    </lineage>
</organism>
<name>A0A9P1KK74_9CYAN</name>